<dbReference type="GO" id="GO:0031982">
    <property type="term" value="C:vesicle"/>
    <property type="evidence" value="ECO:0007669"/>
    <property type="project" value="TreeGrafter"/>
</dbReference>
<name>A0A7S2P3P3_9STRA</name>
<dbReference type="GO" id="GO:0072318">
    <property type="term" value="P:clathrin coat disassembly"/>
    <property type="evidence" value="ECO:0007669"/>
    <property type="project" value="TreeGrafter"/>
</dbReference>
<gene>
    <name evidence="3" type="ORF">LDAN0321_LOCUS8755</name>
</gene>
<reference evidence="3" key="1">
    <citation type="submission" date="2021-01" db="EMBL/GenBank/DDBJ databases">
        <authorList>
            <person name="Corre E."/>
            <person name="Pelletier E."/>
            <person name="Niang G."/>
            <person name="Scheremetjew M."/>
            <person name="Finn R."/>
            <person name="Kale V."/>
            <person name="Holt S."/>
            <person name="Cochrane G."/>
            <person name="Meng A."/>
            <person name="Brown T."/>
            <person name="Cohen L."/>
        </authorList>
    </citation>
    <scope>NUCLEOTIDE SEQUENCE</scope>
    <source>
        <strain evidence="3">B650</strain>
    </source>
</reference>
<dbReference type="PANTHER" id="PTHR23172">
    <property type="entry name" value="AUXILIN/CYCLIN G-ASSOCIATED KINASE-RELATED"/>
    <property type="match status" value="1"/>
</dbReference>
<dbReference type="GO" id="GO:0030276">
    <property type="term" value="F:clathrin binding"/>
    <property type="evidence" value="ECO:0007669"/>
    <property type="project" value="TreeGrafter"/>
</dbReference>
<dbReference type="AlphaFoldDB" id="A0A7S2P3P3"/>
<feature type="compositionally biased region" description="Low complexity" evidence="2">
    <location>
        <begin position="208"/>
        <end position="227"/>
    </location>
</feature>
<dbReference type="SUPFAM" id="SSF46565">
    <property type="entry name" value="Chaperone J-domain"/>
    <property type="match status" value="1"/>
</dbReference>
<evidence type="ECO:0000256" key="1">
    <source>
        <dbReference type="SAM" id="Coils"/>
    </source>
</evidence>
<feature type="coiled-coil region" evidence="1">
    <location>
        <begin position="374"/>
        <end position="411"/>
    </location>
</feature>
<proteinExistence type="predicted"/>
<dbReference type="GO" id="GO:0005737">
    <property type="term" value="C:cytoplasm"/>
    <property type="evidence" value="ECO:0007669"/>
    <property type="project" value="TreeGrafter"/>
</dbReference>
<evidence type="ECO:0008006" key="4">
    <source>
        <dbReference type="Google" id="ProtNLM"/>
    </source>
</evidence>
<dbReference type="EMBL" id="HBGY01013578">
    <property type="protein sequence ID" value="CAD9575205.1"/>
    <property type="molecule type" value="Transcribed_RNA"/>
</dbReference>
<evidence type="ECO:0000313" key="3">
    <source>
        <dbReference type="EMBL" id="CAD9575205.1"/>
    </source>
</evidence>
<feature type="compositionally biased region" description="Polar residues" evidence="2">
    <location>
        <begin position="271"/>
        <end position="285"/>
    </location>
</feature>
<feature type="compositionally biased region" description="Low complexity" evidence="2">
    <location>
        <begin position="237"/>
        <end position="247"/>
    </location>
</feature>
<dbReference type="InterPro" id="IPR036869">
    <property type="entry name" value="J_dom_sf"/>
</dbReference>
<sequence length="507" mass="55981">MTANTTPTLVLYTITNHKSSSSTTSTTKTHYNAQYIHTQSPILTLRAIQHQLHDVITALSPTGFHWRVRMEDQASQSQHKRNVSTTSPNYSWWDVQDENAKLPVRDMTMGELEALYNGNKKSSNNSNSNQGDAGSMAAGAAKSAFKGLTKAINNATNVSNSNENHSNANNPFAQVPVRVVVLKLLDLARIGEACTYRSNDHRPPAAPLPRRNNYNAASTTTPPSSNHHSGRTPPPQTAAAQPKSASTGARRVQEANLMDFGNSPTPPSARKTASNYPPKTPQPQLSRAEKLKREYAQNAAKQNRVWDDVDQRWVVQPIGTSQNKSNSNRSASASTSSSRAPTNKNSNTVNVGISLESSAVNVSGKSASVQAAVHARVNDMKKAQNAALQELRERERKAKAEEDAEDEVRRRLEPRIKAWSEEHGKKKQLRALLASLHIILWPEAKWKQVSIGDILDDKKARRCYLKATLKVHPDKTKDLDPEKRFIAKRVFDALSQAFTQFEGKHVG</sequence>
<dbReference type="Gene3D" id="1.10.287.110">
    <property type="entry name" value="DnaJ domain"/>
    <property type="match status" value="1"/>
</dbReference>
<dbReference type="GO" id="GO:0072583">
    <property type="term" value="P:clathrin-dependent endocytosis"/>
    <property type="evidence" value="ECO:0007669"/>
    <property type="project" value="TreeGrafter"/>
</dbReference>
<evidence type="ECO:0000256" key="2">
    <source>
        <dbReference type="SAM" id="MobiDB-lite"/>
    </source>
</evidence>
<accession>A0A7S2P3P3</accession>
<feature type="region of interest" description="Disordered" evidence="2">
    <location>
        <begin position="317"/>
        <end position="349"/>
    </location>
</feature>
<dbReference type="PANTHER" id="PTHR23172:SF19">
    <property type="entry name" value="J DOMAIN-CONTAINING PROTEIN"/>
    <property type="match status" value="1"/>
</dbReference>
<feature type="region of interest" description="Disordered" evidence="2">
    <location>
        <begin position="197"/>
        <end position="303"/>
    </location>
</feature>
<feature type="compositionally biased region" description="Low complexity" evidence="2">
    <location>
        <begin position="325"/>
        <end position="343"/>
    </location>
</feature>
<protein>
    <recommendedName>
        <fullName evidence="4">J domain-containing protein</fullName>
    </recommendedName>
</protein>
<organism evidence="3">
    <name type="scientific">Leptocylindrus danicus</name>
    <dbReference type="NCBI Taxonomy" id="163516"/>
    <lineage>
        <taxon>Eukaryota</taxon>
        <taxon>Sar</taxon>
        <taxon>Stramenopiles</taxon>
        <taxon>Ochrophyta</taxon>
        <taxon>Bacillariophyta</taxon>
        <taxon>Coscinodiscophyceae</taxon>
        <taxon>Chaetocerotophycidae</taxon>
        <taxon>Leptocylindrales</taxon>
        <taxon>Leptocylindraceae</taxon>
        <taxon>Leptocylindrus</taxon>
    </lineage>
</organism>
<keyword evidence="1" id="KW-0175">Coiled coil</keyword>